<comment type="caution">
    <text evidence="21">The sequence shown here is derived from an EMBL/GenBank/DDBJ whole genome shotgun (WGS) entry which is preliminary data.</text>
</comment>
<evidence type="ECO:0000256" key="3">
    <source>
        <dbReference type="ARBA" id="ARBA00016337"/>
    </source>
</evidence>
<dbReference type="OrthoDB" id="9778595at2"/>
<sequence length="343" mass="37754">MNKMKLTLLAALVLALSACFPSNNTGKQEILLQGRTMGTTYNIKVVGTKEQVETLNLQQKIDAALEQVNQEMSTYIPDSELSQFNQLTSTKAIEISPGFARVVRESIRLGQLSEGKLDVTVGPLVNLWGFGPEQRPETVPSDAILAATKKRVGLQNLVLEGNFLAKKTPDLYIDLSTIAKGYGVDVVAELIESNGFTRYLVEIGGEMRLRGFKHTGELWAIAIEKPILDPSGEERAVHQVIIPKDNAVATSGDYRNYFEADGQRFSHIIDPDTGKPINHNLVSVTVIHPSSMTADGLSTTLMVMGMEKGMVFATENNLAALFISKTENGFDERFTVKFKQYLK</sequence>
<evidence type="ECO:0000256" key="10">
    <source>
        <dbReference type="ARBA" id="ARBA00022827"/>
    </source>
</evidence>
<dbReference type="InterPro" id="IPR003374">
    <property type="entry name" value="ApbE-like_sf"/>
</dbReference>
<evidence type="ECO:0000256" key="1">
    <source>
        <dbReference type="ARBA" id="ARBA00008282"/>
    </source>
</evidence>
<keyword evidence="11 18" id="KW-0460">Magnesium</keyword>
<evidence type="ECO:0000256" key="15">
    <source>
        <dbReference type="ARBA" id="ARBA00031306"/>
    </source>
</evidence>
<comment type="similarity">
    <text evidence="1 18 20">Belongs to the ApbE family.</text>
</comment>
<evidence type="ECO:0000256" key="12">
    <source>
        <dbReference type="ARBA" id="ARBA00023136"/>
    </source>
</evidence>
<dbReference type="PIRSF" id="PIRSF006268">
    <property type="entry name" value="ApbE"/>
    <property type="match status" value="1"/>
</dbReference>
<dbReference type="SUPFAM" id="SSF143631">
    <property type="entry name" value="ApbE-like"/>
    <property type="match status" value="1"/>
</dbReference>
<evidence type="ECO:0000256" key="14">
    <source>
        <dbReference type="ARBA" id="ARBA00023288"/>
    </source>
</evidence>
<dbReference type="PANTHER" id="PTHR30040:SF2">
    <property type="entry name" value="FAD:PROTEIN FMN TRANSFERASE"/>
    <property type="match status" value="1"/>
</dbReference>
<feature type="chain" id="PRO_5023158008" description="FAD:protein FMN transferase" evidence="20">
    <location>
        <begin position="25"/>
        <end position="343"/>
    </location>
</feature>
<keyword evidence="13" id="KW-0564">Palmitate</keyword>
<evidence type="ECO:0000256" key="7">
    <source>
        <dbReference type="ARBA" id="ARBA00022679"/>
    </source>
</evidence>
<dbReference type="GO" id="GO:0046872">
    <property type="term" value="F:metal ion binding"/>
    <property type="evidence" value="ECO:0007669"/>
    <property type="project" value="UniProtKB-UniRule"/>
</dbReference>
<evidence type="ECO:0000256" key="5">
    <source>
        <dbReference type="ARBA" id="ARBA00022519"/>
    </source>
</evidence>
<evidence type="ECO:0000256" key="9">
    <source>
        <dbReference type="ARBA" id="ARBA00022729"/>
    </source>
</evidence>
<name>A0A5C6QLL4_9GAMM</name>
<keyword evidence="5 20" id="KW-0997">Cell inner membrane</keyword>
<dbReference type="FunFam" id="3.10.520.10:FF:000001">
    <property type="entry name" value="FAD:protein FMN transferase"/>
    <property type="match status" value="1"/>
</dbReference>
<keyword evidence="12" id="KW-0472">Membrane</keyword>
<evidence type="ECO:0000256" key="11">
    <source>
        <dbReference type="ARBA" id="ARBA00022842"/>
    </source>
</evidence>
<dbReference type="PROSITE" id="PS51257">
    <property type="entry name" value="PROKAR_LIPOPROTEIN"/>
    <property type="match status" value="1"/>
</dbReference>
<dbReference type="PANTHER" id="PTHR30040">
    <property type="entry name" value="THIAMINE BIOSYNTHESIS LIPOPROTEIN APBE"/>
    <property type="match status" value="1"/>
</dbReference>
<evidence type="ECO:0000256" key="17">
    <source>
        <dbReference type="ARBA" id="ARBA00060485"/>
    </source>
</evidence>
<feature type="signal peptide" evidence="20">
    <location>
        <begin position="1"/>
        <end position="24"/>
    </location>
</feature>
<evidence type="ECO:0000256" key="13">
    <source>
        <dbReference type="ARBA" id="ARBA00023139"/>
    </source>
</evidence>
<gene>
    <name evidence="21" type="ORF">ESZ36_07955</name>
</gene>
<dbReference type="GO" id="GO:0005886">
    <property type="term" value="C:plasma membrane"/>
    <property type="evidence" value="ECO:0007669"/>
    <property type="project" value="UniProtKB-SubCell"/>
</dbReference>
<comment type="function">
    <text evidence="20">Flavin transferase that catalyzes the transfer of the FMN moiety of FAD and its covalent binding to the hydroxyl group of a threonine residue in a target flavoprotein.</text>
</comment>
<comment type="subcellular location">
    <subcellularLocation>
        <location evidence="17 20">Cell inner membrane</location>
        <topology evidence="17 20">Lipid-anchor</topology>
        <orientation evidence="17 20">Periplasmic side</orientation>
    </subcellularLocation>
</comment>
<organism evidence="21 22">
    <name type="scientific">Colwellia demingiae</name>
    <dbReference type="NCBI Taxonomy" id="89401"/>
    <lineage>
        <taxon>Bacteria</taxon>
        <taxon>Pseudomonadati</taxon>
        <taxon>Pseudomonadota</taxon>
        <taxon>Gammaproteobacteria</taxon>
        <taxon>Alteromonadales</taxon>
        <taxon>Colwelliaceae</taxon>
        <taxon>Colwellia</taxon>
    </lineage>
</organism>
<evidence type="ECO:0000256" key="2">
    <source>
        <dbReference type="ARBA" id="ARBA00011955"/>
    </source>
</evidence>
<keyword evidence="14 20" id="KW-0449">Lipoprotein</keyword>
<keyword evidence="9 20" id="KW-0732">Signal</keyword>
<dbReference type="GO" id="GO:0016740">
    <property type="term" value="F:transferase activity"/>
    <property type="evidence" value="ECO:0007669"/>
    <property type="project" value="UniProtKB-UniRule"/>
</dbReference>
<feature type="binding site" evidence="19">
    <location>
        <position position="177"/>
    </location>
    <ligand>
        <name>Mg(2+)</name>
        <dbReference type="ChEBI" id="CHEBI:18420"/>
    </ligand>
</feature>
<dbReference type="EC" id="2.7.1.180" evidence="2 18"/>
<evidence type="ECO:0000256" key="8">
    <source>
        <dbReference type="ARBA" id="ARBA00022723"/>
    </source>
</evidence>
<comment type="catalytic activity">
    <reaction evidence="16 18 20">
        <text>L-threonyl-[protein] + FAD = FMN-L-threonyl-[protein] + AMP + H(+)</text>
        <dbReference type="Rhea" id="RHEA:36847"/>
        <dbReference type="Rhea" id="RHEA-COMP:11060"/>
        <dbReference type="Rhea" id="RHEA-COMP:11061"/>
        <dbReference type="ChEBI" id="CHEBI:15378"/>
        <dbReference type="ChEBI" id="CHEBI:30013"/>
        <dbReference type="ChEBI" id="CHEBI:57692"/>
        <dbReference type="ChEBI" id="CHEBI:74257"/>
        <dbReference type="ChEBI" id="CHEBI:456215"/>
        <dbReference type="EC" id="2.7.1.180"/>
    </reaction>
</comment>
<accession>A0A5C6QLL4</accession>
<keyword evidence="4" id="KW-1003">Cell membrane</keyword>
<evidence type="ECO:0000313" key="22">
    <source>
        <dbReference type="Proteomes" id="UP000321822"/>
    </source>
</evidence>
<evidence type="ECO:0000256" key="4">
    <source>
        <dbReference type="ARBA" id="ARBA00022475"/>
    </source>
</evidence>
<proteinExistence type="inferred from homology"/>
<dbReference type="Pfam" id="PF02424">
    <property type="entry name" value="ApbE"/>
    <property type="match status" value="1"/>
</dbReference>
<keyword evidence="22" id="KW-1185">Reference proteome</keyword>
<keyword evidence="10 18" id="KW-0274">FAD</keyword>
<evidence type="ECO:0000256" key="18">
    <source>
        <dbReference type="PIRNR" id="PIRNR006268"/>
    </source>
</evidence>
<feature type="binding site" evidence="19">
    <location>
        <position position="299"/>
    </location>
    <ligand>
        <name>Mg(2+)</name>
        <dbReference type="ChEBI" id="CHEBI:18420"/>
    </ligand>
</feature>
<dbReference type="Gene3D" id="3.10.520.10">
    <property type="entry name" value="ApbE-like domains"/>
    <property type="match status" value="1"/>
</dbReference>
<dbReference type="AlphaFoldDB" id="A0A5C6QLL4"/>
<dbReference type="RefSeq" id="WP_146785980.1">
    <property type="nucleotide sequence ID" value="NZ_VOLT01000003.1"/>
</dbReference>
<reference evidence="21 22" key="1">
    <citation type="submission" date="2019-07" db="EMBL/GenBank/DDBJ databases">
        <title>Genomes of sea-ice associated Colwellia species.</title>
        <authorList>
            <person name="Bowman J.P."/>
        </authorList>
    </citation>
    <scope>NUCLEOTIDE SEQUENCE [LARGE SCALE GENOMIC DNA]</scope>
    <source>
        <strain evidence="21 22">ACAM 459</strain>
    </source>
</reference>
<feature type="binding site" evidence="19">
    <location>
        <position position="295"/>
    </location>
    <ligand>
        <name>Mg(2+)</name>
        <dbReference type="ChEBI" id="CHEBI:18420"/>
    </ligand>
</feature>
<comment type="cofactor">
    <cofactor evidence="19">
        <name>Mg(2+)</name>
        <dbReference type="ChEBI" id="CHEBI:18420"/>
    </cofactor>
    <cofactor evidence="19">
        <name>Mn(2+)</name>
        <dbReference type="ChEBI" id="CHEBI:29035"/>
    </cofactor>
    <text evidence="19">Magnesium. Can also use manganese.</text>
</comment>
<evidence type="ECO:0000256" key="20">
    <source>
        <dbReference type="RuleBase" id="RU363002"/>
    </source>
</evidence>
<dbReference type="InterPro" id="IPR024932">
    <property type="entry name" value="ApbE"/>
</dbReference>
<keyword evidence="6 18" id="KW-0285">Flavoprotein</keyword>
<evidence type="ECO:0000313" key="21">
    <source>
        <dbReference type="EMBL" id="TWX69864.1"/>
    </source>
</evidence>
<dbReference type="Proteomes" id="UP000321822">
    <property type="component" value="Unassembled WGS sequence"/>
</dbReference>
<evidence type="ECO:0000256" key="16">
    <source>
        <dbReference type="ARBA" id="ARBA00048540"/>
    </source>
</evidence>
<keyword evidence="7 18" id="KW-0808">Transferase</keyword>
<evidence type="ECO:0000256" key="6">
    <source>
        <dbReference type="ARBA" id="ARBA00022630"/>
    </source>
</evidence>
<protein>
    <recommendedName>
        <fullName evidence="3 18">FAD:protein FMN transferase</fullName>
        <ecNumber evidence="2 18">2.7.1.180</ecNumber>
    </recommendedName>
    <alternativeName>
        <fullName evidence="15 18">Flavin transferase</fullName>
    </alternativeName>
</protein>
<keyword evidence="8 18" id="KW-0479">Metal-binding</keyword>
<dbReference type="EMBL" id="VOLT01000003">
    <property type="protein sequence ID" value="TWX69864.1"/>
    <property type="molecule type" value="Genomic_DNA"/>
</dbReference>
<evidence type="ECO:0000256" key="19">
    <source>
        <dbReference type="PIRSR" id="PIRSR006268-2"/>
    </source>
</evidence>